<comment type="similarity">
    <text evidence="1">Belongs to the glycosyl hydrolase 2 family.</text>
</comment>
<evidence type="ECO:0000256" key="3">
    <source>
        <dbReference type="ARBA" id="ARBA00023295"/>
    </source>
</evidence>
<feature type="compositionally biased region" description="Basic and acidic residues" evidence="4">
    <location>
        <begin position="445"/>
        <end position="454"/>
    </location>
</feature>
<dbReference type="Proteomes" id="UP000260812">
    <property type="component" value="Unassembled WGS sequence"/>
</dbReference>
<dbReference type="InterPro" id="IPR017853">
    <property type="entry name" value="GH"/>
</dbReference>
<keyword evidence="2 9" id="KW-0378">Hydrolase</keyword>
<evidence type="ECO:0000256" key="1">
    <source>
        <dbReference type="ARBA" id="ARBA00007401"/>
    </source>
</evidence>
<dbReference type="InterPro" id="IPR032311">
    <property type="entry name" value="DUF4982"/>
</dbReference>
<feature type="domain" description="Glycoside hydrolase family 2" evidence="8">
    <location>
        <begin position="719"/>
        <end position="816"/>
    </location>
</feature>
<evidence type="ECO:0000256" key="2">
    <source>
        <dbReference type="ARBA" id="ARBA00022801"/>
    </source>
</evidence>
<dbReference type="AlphaFoldDB" id="A0A3E3IAD8"/>
<evidence type="ECO:0000259" key="7">
    <source>
        <dbReference type="Pfam" id="PF16355"/>
    </source>
</evidence>
<dbReference type="InterPro" id="IPR013783">
    <property type="entry name" value="Ig-like_fold"/>
</dbReference>
<feature type="region of interest" description="Disordered" evidence="4">
    <location>
        <begin position="427"/>
        <end position="454"/>
    </location>
</feature>
<dbReference type="Pfam" id="PF02836">
    <property type="entry name" value="Glyco_hydro_2_C"/>
    <property type="match status" value="1"/>
</dbReference>
<evidence type="ECO:0000256" key="4">
    <source>
        <dbReference type="SAM" id="MobiDB-lite"/>
    </source>
</evidence>
<feature type="domain" description="Glycoside hydrolase family 2 catalytic" evidence="6">
    <location>
        <begin position="267"/>
        <end position="417"/>
    </location>
</feature>
<dbReference type="InterPro" id="IPR036156">
    <property type="entry name" value="Beta-gal/glucu_dom_sf"/>
</dbReference>
<dbReference type="RefSeq" id="WP_117543642.1">
    <property type="nucleotide sequence ID" value="NZ_JBKUNB010000003.1"/>
</dbReference>
<dbReference type="Pfam" id="PF00703">
    <property type="entry name" value="Glyco_hydro_2"/>
    <property type="match status" value="1"/>
</dbReference>
<gene>
    <name evidence="9" type="ORF">DXC51_02760</name>
</gene>
<dbReference type="InterPro" id="IPR006101">
    <property type="entry name" value="Glyco_hydro_2"/>
</dbReference>
<dbReference type="SUPFAM" id="SSF49303">
    <property type="entry name" value="beta-Galactosidase/glucuronidase domain"/>
    <property type="match status" value="1"/>
</dbReference>
<evidence type="ECO:0000259" key="6">
    <source>
        <dbReference type="Pfam" id="PF02836"/>
    </source>
</evidence>
<evidence type="ECO:0000313" key="9">
    <source>
        <dbReference type="EMBL" id="RGE64016.1"/>
    </source>
</evidence>
<dbReference type="GeneID" id="97985832"/>
<dbReference type="Pfam" id="PF18565">
    <property type="entry name" value="Glyco_hydro2_C5"/>
    <property type="match status" value="1"/>
</dbReference>
<evidence type="ECO:0000259" key="5">
    <source>
        <dbReference type="Pfam" id="PF00703"/>
    </source>
</evidence>
<dbReference type="PANTHER" id="PTHR42732">
    <property type="entry name" value="BETA-GALACTOSIDASE"/>
    <property type="match status" value="1"/>
</dbReference>
<dbReference type="Gene3D" id="2.60.120.260">
    <property type="entry name" value="Galactose-binding domain-like"/>
    <property type="match status" value="1"/>
</dbReference>
<dbReference type="Gene3D" id="2.60.40.10">
    <property type="entry name" value="Immunoglobulins"/>
    <property type="match status" value="3"/>
</dbReference>
<dbReference type="InterPro" id="IPR006103">
    <property type="entry name" value="Glyco_hydro_2_cat"/>
</dbReference>
<keyword evidence="3" id="KW-0326">Glycosidase</keyword>
<reference evidence="9" key="1">
    <citation type="submission" date="2018-08" db="EMBL/GenBank/DDBJ databases">
        <title>A genome reference for cultivated species of the human gut microbiota.</title>
        <authorList>
            <person name="Zou Y."/>
            <person name="Xue W."/>
            <person name="Luo G."/>
        </authorList>
    </citation>
    <scope>NUCLEOTIDE SEQUENCE [LARGE SCALE GENOMIC DNA]</scope>
    <source>
        <strain evidence="9">TF05-5AC</strain>
    </source>
</reference>
<dbReference type="GO" id="GO:0004553">
    <property type="term" value="F:hydrolase activity, hydrolyzing O-glycosyl compounds"/>
    <property type="evidence" value="ECO:0007669"/>
    <property type="project" value="InterPro"/>
</dbReference>
<dbReference type="InterPro" id="IPR008979">
    <property type="entry name" value="Galactose-bd-like_sf"/>
</dbReference>
<dbReference type="PANTHER" id="PTHR42732:SF1">
    <property type="entry name" value="BETA-MANNOSIDASE"/>
    <property type="match status" value="1"/>
</dbReference>
<evidence type="ECO:0000259" key="8">
    <source>
        <dbReference type="Pfam" id="PF18565"/>
    </source>
</evidence>
<organism evidence="9 10">
    <name type="scientific">Eisenbergiella massiliensis</name>
    <dbReference type="NCBI Taxonomy" id="1720294"/>
    <lineage>
        <taxon>Bacteria</taxon>
        <taxon>Bacillati</taxon>
        <taxon>Bacillota</taxon>
        <taxon>Clostridia</taxon>
        <taxon>Lachnospirales</taxon>
        <taxon>Lachnospiraceae</taxon>
        <taxon>Eisenbergiella</taxon>
    </lineage>
</organism>
<dbReference type="SUPFAM" id="SSF49785">
    <property type="entry name" value="Galactose-binding domain-like"/>
    <property type="match status" value="1"/>
</dbReference>
<dbReference type="PRINTS" id="PR00132">
    <property type="entry name" value="GLHYDRLASE2"/>
</dbReference>
<protein>
    <submittedName>
        <fullName evidence="9">Glycoside hydrolase family 2 protein</fullName>
    </submittedName>
</protein>
<dbReference type="EMBL" id="QVLV01000002">
    <property type="protein sequence ID" value="RGE64016.1"/>
    <property type="molecule type" value="Genomic_DNA"/>
</dbReference>
<proteinExistence type="inferred from homology"/>
<dbReference type="InterPro" id="IPR040605">
    <property type="entry name" value="Glyco_hydro2_dom5"/>
</dbReference>
<feature type="domain" description="Glycoside hydrolase family 2 immunoglobulin-like beta-sandwich" evidence="5">
    <location>
        <begin position="156"/>
        <end position="259"/>
    </location>
</feature>
<keyword evidence="10" id="KW-1185">Reference proteome</keyword>
<accession>A0A3E3IAD8</accession>
<name>A0A3E3IAD8_9FIRM</name>
<evidence type="ECO:0000313" key="10">
    <source>
        <dbReference type="Proteomes" id="UP000260812"/>
    </source>
</evidence>
<sequence length="823" mass="91729">MIKIPFSLGWERAIGQSKEFWLGNDNPRVKVDLPDDFIINQPRTAEAVGGASTGYFPGGRAVYTKCFEAPAEWSDKTVVLDIDGAYMNAEVTMNGEALGVHPYGYTPWQLDLKDAIIPGEKNELEVVTRCIQPNSRWYSGGGLYREVSLWIGEACHIRPWDIAVTTAKVRDSHAVIHIEAVVTNESEKDAQGTLQIRVGETKASLPVKVAAGSTRKMESDIEVVGPVLWSAESPHLYHLELELQTNLGTDHSELPVGIRKIEIDAKNGMRVNGQPVKLLGGCIHHDNTLLGAAAFPRAEERKIELLKTAGYNAVRCSHNPPSEALLNACDRLGMYVIDETFDCWRVGKNDQDYHLYFDEWWQRDTEAMVRRDRNHPSVFCWSVGNELVEAGGMSKGVELAGMQADFVRSLDPDRPVMAAFHSMIKTKREKDKPPRMPFAAASQKNDSEKGGSEEVMKRMADPAVFEKMIENIATNNMGDGFVNGEDVWGEISEDCAAMLDIVGYNYLPKRYTADAKKYPDRIICASETHANNTYDYYQAMMENSNVIGDFIWTAYDNLGEAGAGRVLRSVQDMASGMLGAWPWLSCYQGDFDLDGNRRPQSYYRKVMWQKDDGIHLFAKPPQYTGRKSQGLGWQWSDVWKSWTWPEAYIGKDIDVECYADCDTVEFILNDEVVGTAPVTRFKAEFTLPYQPGTLKVIAHKEGRITAEDTLITAGEPKGIRLIPDRKEIRADGMDLCFVKVCLVDGEGEIVPTDDLEVTADVEGGNLAGFGSGNPCTDENYGTGKRKLWKGQGLICLRAPMEPGKITLKVTGKGFEEELEIRCS</sequence>
<dbReference type="Pfam" id="PF16355">
    <property type="entry name" value="DUF4982"/>
    <property type="match status" value="1"/>
</dbReference>
<dbReference type="SUPFAM" id="SSF51445">
    <property type="entry name" value="(Trans)glycosidases"/>
    <property type="match status" value="1"/>
</dbReference>
<dbReference type="Gene3D" id="3.20.20.80">
    <property type="entry name" value="Glycosidases"/>
    <property type="match status" value="1"/>
</dbReference>
<feature type="domain" description="DUF4982" evidence="7">
    <location>
        <begin position="650"/>
        <end position="705"/>
    </location>
</feature>
<dbReference type="GO" id="GO:0005975">
    <property type="term" value="P:carbohydrate metabolic process"/>
    <property type="evidence" value="ECO:0007669"/>
    <property type="project" value="InterPro"/>
</dbReference>
<comment type="caution">
    <text evidence="9">The sequence shown here is derived from an EMBL/GenBank/DDBJ whole genome shotgun (WGS) entry which is preliminary data.</text>
</comment>
<dbReference type="InterPro" id="IPR051913">
    <property type="entry name" value="GH2_Domain-Containing"/>
</dbReference>
<dbReference type="InterPro" id="IPR006102">
    <property type="entry name" value="Ig-like_GH2"/>
</dbReference>